<evidence type="ECO:0000256" key="1">
    <source>
        <dbReference type="SAM" id="Phobius"/>
    </source>
</evidence>
<evidence type="ECO:0000313" key="3">
    <source>
        <dbReference type="Proteomes" id="UP001589894"/>
    </source>
</evidence>
<reference evidence="2 3" key="1">
    <citation type="submission" date="2024-09" db="EMBL/GenBank/DDBJ databases">
        <authorList>
            <person name="Sun Q."/>
            <person name="Mori K."/>
        </authorList>
    </citation>
    <scope>NUCLEOTIDE SEQUENCE [LARGE SCALE GENOMIC DNA]</scope>
    <source>
        <strain evidence="2 3">TBRC 2205</strain>
    </source>
</reference>
<feature type="transmembrane region" description="Helical" evidence="1">
    <location>
        <begin position="102"/>
        <end position="123"/>
    </location>
</feature>
<name>A0ABV6P0Z1_9ACTN</name>
<feature type="transmembrane region" description="Helical" evidence="1">
    <location>
        <begin position="79"/>
        <end position="96"/>
    </location>
</feature>
<dbReference type="RefSeq" id="WP_377341558.1">
    <property type="nucleotide sequence ID" value="NZ_JBHLUE010000017.1"/>
</dbReference>
<dbReference type="Proteomes" id="UP001589894">
    <property type="component" value="Unassembled WGS sequence"/>
</dbReference>
<keyword evidence="1" id="KW-0472">Membrane</keyword>
<proteinExistence type="predicted"/>
<keyword evidence="3" id="KW-1185">Reference proteome</keyword>
<organism evidence="2 3">
    <name type="scientific">Plantactinospora siamensis</name>
    <dbReference type="NCBI Taxonomy" id="555372"/>
    <lineage>
        <taxon>Bacteria</taxon>
        <taxon>Bacillati</taxon>
        <taxon>Actinomycetota</taxon>
        <taxon>Actinomycetes</taxon>
        <taxon>Micromonosporales</taxon>
        <taxon>Micromonosporaceae</taxon>
        <taxon>Plantactinospora</taxon>
    </lineage>
</organism>
<accession>A0ABV6P0Z1</accession>
<keyword evidence="1" id="KW-0812">Transmembrane</keyword>
<comment type="caution">
    <text evidence="2">The sequence shown here is derived from an EMBL/GenBank/DDBJ whole genome shotgun (WGS) entry which is preliminary data.</text>
</comment>
<feature type="transmembrane region" description="Helical" evidence="1">
    <location>
        <begin position="6"/>
        <end position="26"/>
    </location>
</feature>
<protein>
    <submittedName>
        <fullName evidence="2">Uncharacterized protein</fullName>
    </submittedName>
</protein>
<evidence type="ECO:0000313" key="2">
    <source>
        <dbReference type="EMBL" id="MFC0566681.1"/>
    </source>
</evidence>
<gene>
    <name evidence="2" type="ORF">ACFFHU_21385</name>
</gene>
<keyword evidence="1" id="KW-1133">Transmembrane helix</keyword>
<sequence length="141" mass="14890">MTGVIPVLLMALGLVVGLGAIGYAAATGRLRTEPDSPAGDRTAEECRAALRRIRRADAVDPADLPFLREVARRVVRQRWRVLPPVGVVLIALGPAVRDPRPAAGFGFVLAAVLLIGAGAAFILRDAHRAAAFLRQHSADEG</sequence>
<dbReference type="EMBL" id="JBHLUE010000017">
    <property type="protein sequence ID" value="MFC0566681.1"/>
    <property type="molecule type" value="Genomic_DNA"/>
</dbReference>